<feature type="signal peptide" evidence="5">
    <location>
        <begin position="1"/>
        <end position="24"/>
    </location>
</feature>
<evidence type="ECO:0000259" key="7">
    <source>
        <dbReference type="Pfam" id="PF25954"/>
    </source>
</evidence>
<evidence type="ECO:0000313" key="11">
    <source>
        <dbReference type="Proteomes" id="UP000241405"/>
    </source>
</evidence>
<keyword evidence="11" id="KW-1185">Reference proteome</keyword>
<evidence type="ECO:0000256" key="3">
    <source>
        <dbReference type="ARBA" id="ARBA00022448"/>
    </source>
</evidence>
<sequence length="395" mass="42744">MYYKTFPIAALTVAILTSSSVAYAQNETTKPQAIPVTVEPISTKEFITTLEEVGKINATESADLTFSIAGKLIEINYQDGDTVTQGQKIAKLDSSKPKADLDKALSSLNTARNKVKRALALEKKQPGALSKQDIEGLQDEANLAAADYRQQQAILKDFIISAPFDGQLTTFSRSAGSMIDPATTLVSLYNLDPVEVTYTISQNDLGKAVKGQPVTVTVEAYKDMSFPGVVDYVAPAVNKSSGRVAIHALIKNPNHVLAPGMFAKISQMVNGRTERIVAPQNAIIAHNDERYVWLVNDNNIATKQYITLGKNINNGYVVVEKGLAVDDKVIVTGQQKLDNQALVNIIKTQKTTADAPAQPPTKKVTDPSKAITPEVDKTDKQPTNKPVTESNNETT</sequence>
<feature type="compositionally biased region" description="Polar residues" evidence="4">
    <location>
        <begin position="383"/>
        <end position="395"/>
    </location>
</feature>
<dbReference type="PANTHER" id="PTHR30469">
    <property type="entry name" value="MULTIDRUG RESISTANCE PROTEIN MDTA"/>
    <property type="match status" value="1"/>
</dbReference>
<dbReference type="NCBIfam" id="TIGR01730">
    <property type="entry name" value="RND_mfp"/>
    <property type="match status" value="1"/>
</dbReference>
<evidence type="ECO:0000313" key="10">
    <source>
        <dbReference type="EMBL" id="PSU52990.1"/>
    </source>
</evidence>
<feature type="chain" id="PRO_5015436447" evidence="5">
    <location>
        <begin position="25"/>
        <end position="395"/>
    </location>
</feature>
<dbReference type="InterPro" id="IPR058625">
    <property type="entry name" value="MdtA-like_BSH"/>
</dbReference>
<feature type="domain" description="CusB-like beta-barrel" evidence="7">
    <location>
        <begin position="196"/>
        <end position="266"/>
    </location>
</feature>
<reference evidence="11 12" key="1">
    <citation type="submission" date="2018-03" db="EMBL/GenBank/DDBJ databases">
        <title>Whole genome sequencing of Histamine producing bacteria.</title>
        <authorList>
            <person name="Butler K."/>
        </authorList>
    </citation>
    <scope>NUCLEOTIDE SEQUENCE [LARGE SCALE GENOMIC DNA]</scope>
    <source>
        <strain evidence="10 12">FS-6.1</strain>
        <strain evidence="9 11">FS-6.2</strain>
    </source>
</reference>
<dbReference type="Pfam" id="PF25967">
    <property type="entry name" value="RND-MFP_C"/>
    <property type="match status" value="1"/>
</dbReference>
<evidence type="ECO:0000256" key="2">
    <source>
        <dbReference type="ARBA" id="ARBA00009477"/>
    </source>
</evidence>
<proteinExistence type="inferred from homology"/>
<comment type="caution">
    <text evidence="10">The sequence shown here is derived from an EMBL/GenBank/DDBJ whole genome shotgun (WGS) entry which is preliminary data.</text>
</comment>
<protein>
    <submittedName>
        <fullName evidence="10">Efflux transporter periplasmic adaptor subunit</fullName>
    </submittedName>
</protein>
<evidence type="ECO:0000313" key="12">
    <source>
        <dbReference type="Proteomes" id="UP000241618"/>
    </source>
</evidence>
<dbReference type="FunFam" id="2.40.30.170:FF:000010">
    <property type="entry name" value="Efflux RND transporter periplasmic adaptor subunit"/>
    <property type="match status" value="1"/>
</dbReference>
<dbReference type="Pfam" id="PF25917">
    <property type="entry name" value="BSH_RND"/>
    <property type="match status" value="1"/>
</dbReference>
<evidence type="ECO:0000259" key="8">
    <source>
        <dbReference type="Pfam" id="PF25967"/>
    </source>
</evidence>
<dbReference type="Proteomes" id="UP000241618">
    <property type="component" value="Unassembled WGS sequence"/>
</dbReference>
<dbReference type="EMBL" id="PYMP01000004">
    <property type="protein sequence ID" value="PSU52990.1"/>
    <property type="molecule type" value="Genomic_DNA"/>
</dbReference>
<feature type="domain" description="Multidrug resistance protein MdtA-like C-terminal permuted SH3" evidence="8">
    <location>
        <begin position="276"/>
        <end position="336"/>
    </location>
</feature>
<name>A0A2T3JUU4_PHOPO</name>
<feature type="domain" description="Multidrug resistance protein MdtA-like barrel-sandwich hybrid" evidence="6">
    <location>
        <begin position="61"/>
        <end position="184"/>
    </location>
</feature>
<gene>
    <name evidence="10" type="ORF">C9J18_06825</name>
    <name evidence="9" type="ORF">CTM96_06580</name>
</gene>
<feature type="region of interest" description="Disordered" evidence="4">
    <location>
        <begin position="350"/>
        <end position="395"/>
    </location>
</feature>
<evidence type="ECO:0000256" key="5">
    <source>
        <dbReference type="SAM" id="SignalP"/>
    </source>
</evidence>
<dbReference type="Pfam" id="PF25954">
    <property type="entry name" value="Beta-barrel_RND_2"/>
    <property type="match status" value="1"/>
</dbReference>
<dbReference type="GO" id="GO:0015562">
    <property type="term" value="F:efflux transmembrane transporter activity"/>
    <property type="evidence" value="ECO:0007669"/>
    <property type="project" value="TreeGrafter"/>
</dbReference>
<dbReference type="Gene3D" id="2.40.420.20">
    <property type="match status" value="1"/>
</dbReference>
<dbReference type="Gene3D" id="2.40.30.170">
    <property type="match status" value="1"/>
</dbReference>
<dbReference type="Proteomes" id="UP000241405">
    <property type="component" value="Unassembled WGS sequence"/>
</dbReference>
<comment type="similarity">
    <text evidence="2">Belongs to the membrane fusion protein (MFP) (TC 8.A.1) family.</text>
</comment>
<keyword evidence="5" id="KW-0732">Signal</keyword>
<dbReference type="InterPro" id="IPR006143">
    <property type="entry name" value="RND_pump_MFP"/>
</dbReference>
<evidence type="ECO:0000313" key="9">
    <source>
        <dbReference type="EMBL" id="PSU26214.1"/>
    </source>
</evidence>
<organism evidence="10 12">
    <name type="scientific">Photobacterium phosphoreum</name>
    <dbReference type="NCBI Taxonomy" id="659"/>
    <lineage>
        <taxon>Bacteria</taxon>
        <taxon>Pseudomonadati</taxon>
        <taxon>Pseudomonadota</taxon>
        <taxon>Gammaproteobacteria</taxon>
        <taxon>Vibrionales</taxon>
        <taxon>Vibrionaceae</taxon>
        <taxon>Photobacterium</taxon>
    </lineage>
</organism>
<dbReference type="InterPro" id="IPR058627">
    <property type="entry name" value="MdtA-like_C"/>
</dbReference>
<dbReference type="GO" id="GO:1990281">
    <property type="term" value="C:efflux pump complex"/>
    <property type="evidence" value="ECO:0007669"/>
    <property type="project" value="TreeGrafter"/>
</dbReference>
<dbReference type="EMBL" id="PYMO01000004">
    <property type="protein sequence ID" value="PSU26214.1"/>
    <property type="molecule type" value="Genomic_DNA"/>
</dbReference>
<evidence type="ECO:0000259" key="6">
    <source>
        <dbReference type="Pfam" id="PF25917"/>
    </source>
</evidence>
<dbReference type="Gene3D" id="2.40.50.100">
    <property type="match status" value="1"/>
</dbReference>
<evidence type="ECO:0000256" key="1">
    <source>
        <dbReference type="ARBA" id="ARBA00004196"/>
    </source>
</evidence>
<keyword evidence="3" id="KW-0813">Transport</keyword>
<accession>A0A2T3JUU4</accession>
<dbReference type="RefSeq" id="WP_107189082.1">
    <property type="nucleotide sequence ID" value="NZ_PYMN01000002.1"/>
</dbReference>
<dbReference type="InterPro" id="IPR058792">
    <property type="entry name" value="Beta-barrel_RND_2"/>
</dbReference>
<dbReference type="AlphaFoldDB" id="A0A2T3JUU4"/>
<dbReference type="Gene3D" id="1.10.287.470">
    <property type="entry name" value="Helix hairpin bin"/>
    <property type="match status" value="1"/>
</dbReference>
<dbReference type="PANTHER" id="PTHR30469:SF11">
    <property type="entry name" value="BLL4320 PROTEIN"/>
    <property type="match status" value="1"/>
</dbReference>
<comment type="subcellular location">
    <subcellularLocation>
        <location evidence="1">Cell envelope</location>
    </subcellularLocation>
</comment>
<dbReference type="SUPFAM" id="SSF111369">
    <property type="entry name" value="HlyD-like secretion proteins"/>
    <property type="match status" value="1"/>
</dbReference>
<evidence type="ECO:0000256" key="4">
    <source>
        <dbReference type="SAM" id="MobiDB-lite"/>
    </source>
</evidence>